<evidence type="ECO:0000256" key="2">
    <source>
        <dbReference type="ARBA" id="ARBA00022630"/>
    </source>
</evidence>
<dbReference type="InterPro" id="IPR050416">
    <property type="entry name" value="FAD-linked_Oxidoreductase"/>
</dbReference>
<dbReference type="AlphaFoldDB" id="A0A1Y2LNP6"/>
<dbReference type="GO" id="GO:0071949">
    <property type="term" value="F:FAD binding"/>
    <property type="evidence" value="ECO:0007669"/>
    <property type="project" value="InterPro"/>
</dbReference>
<name>A0A1Y2LNP6_EPING</name>
<dbReference type="OMA" id="STNCWLQ"/>
<protein>
    <recommendedName>
        <fullName evidence="6">FAD-binding PCMH-type domain-containing protein</fullName>
    </recommendedName>
</protein>
<dbReference type="InterPro" id="IPR016169">
    <property type="entry name" value="FAD-bd_PCMH_sub2"/>
</dbReference>
<keyword evidence="3" id="KW-0274">FAD</keyword>
<proteinExistence type="inferred from homology"/>
<evidence type="ECO:0000313" key="7">
    <source>
        <dbReference type="EMBL" id="OSS44817.1"/>
    </source>
</evidence>
<keyword evidence="5" id="KW-0732">Signal</keyword>
<keyword evidence="8" id="KW-1185">Reference proteome</keyword>
<keyword evidence="4" id="KW-0560">Oxidoreductase</keyword>
<dbReference type="InterPro" id="IPR016166">
    <property type="entry name" value="FAD-bd_PCMH"/>
</dbReference>
<reference evidence="7 8" key="1">
    <citation type="journal article" date="2017" name="Genome Announc.">
        <title>Genome sequence of the saprophytic ascomycete Epicoccum nigrum ICMP 19927 strain isolated from New Zealand.</title>
        <authorList>
            <person name="Fokin M."/>
            <person name="Fleetwood D."/>
            <person name="Weir B.S."/>
            <person name="Villas-Boas S.G."/>
        </authorList>
    </citation>
    <scope>NUCLEOTIDE SEQUENCE [LARGE SCALE GENOMIC DNA]</scope>
    <source>
        <strain evidence="7 8">ICMP 19927</strain>
    </source>
</reference>
<keyword evidence="2" id="KW-0285">Flavoprotein</keyword>
<gene>
    <name evidence="7" type="ORF">B5807_10571</name>
</gene>
<evidence type="ECO:0000256" key="4">
    <source>
        <dbReference type="ARBA" id="ARBA00023002"/>
    </source>
</evidence>
<comment type="similarity">
    <text evidence="1">Belongs to the oxygen-dependent FAD-linked oxidoreductase family.</text>
</comment>
<accession>A0A1Y2LNP6</accession>
<dbReference type="PROSITE" id="PS51387">
    <property type="entry name" value="FAD_PCMH"/>
    <property type="match status" value="1"/>
</dbReference>
<dbReference type="Pfam" id="PF01565">
    <property type="entry name" value="FAD_binding_4"/>
    <property type="match status" value="1"/>
</dbReference>
<evidence type="ECO:0000259" key="6">
    <source>
        <dbReference type="PROSITE" id="PS51387"/>
    </source>
</evidence>
<dbReference type="InParanoid" id="A0A1Y2LNP6"/>
<evidence type="ECO:0000313" key="8">
    <source>
        <dbReference type="Proteomes" id="UP000193240"/>
    </source>
</evidence>
<dbReference type="GO" id="GO:0016491">
    <property type="term" value="F:oxidoreductase activity"/>
    <property type="evidence" value="ECO:0007669"/>
    <property type="project" value="UniProtKB-KW"/>
</dbReference>
<feature type="domain" description="FAD-binding PCMH-type" evidence="6">
    <location>
        <begin position="101"/>
        <end position="273"/>
    </location>
</feature>
<evidence type="ECO:0000256" key="3">
    <source>
        <dbReference type="ARBA" id="ARBA00022827"/>
    </source>
</evidence>
<dbReference type="InterPro" id="IPR006094">
    <property type="entry name" value="Oxid_FAD_bind_N"/>
</dbReference>
<feature type="chain" id="PRO_5013277101" description="FAD-binding PCMH-type domain-containing protein" evidence="5">
    <location>
        <begin position="19"/>
        <end position="535"/>
    </location>
</feature>
<feature type="signal peptide" evidence="5">
    <location>
        <begin position="1"/>
        <end position="18"/>
    </location>
</feature>
<dbReference type="InterPro" id="IPR036318">
    <property type="entry name" value="FAD-bd_PCMH-like_sf"/>
</dbReference>
<dbReference type="Gene3D" id="3.30.465.10">
    <property type="match status" value="1"/>
</dbReference>
<dbReference type="PANTHER" id="PTHR42973:SF54">
    <property type="entry name" value="FAD-BINDING PCMH-TYPE DOMAIN-CONTAINING PROTEIN"/>
    <property type="match status" value="1"/>
</dbReference>
<evidence type="ECO:0000256" key="5">
    <source>
        <dbReference type="SAM" id="SignalP"/>
    </source>
</evidence>
<dbReference type="PANTHER" id="PTHR42973">
    <property type="entry name" value="BINDING OXIDOREDUCTASE, PUTATIVE (AFU_ORTHOLOGUE AFUA_1G17690)-RELATED"/>
    <property type="match status" value="1"/>
</dbReference>
<evidence type="ECO:0000256" key="1">
    <source>
        <dbReference type="ARBA" id="ARBA00005466"/>
    </source>
</evidence>
<dbReference type="STRING" id="105696.A0A1Y2LNP6"/>
<sequence>MWLRYTLAVFAQCMIAHAVSLGSHDLRTRTTTVADFASFGEEIGLSKSIIQALGDEFARASHPVQALAVACQTARKCLGEAQVETIPVDQTIVEINWSKTCYAYPTCAIQPRHATDVSTSMKIIGFFHVKFAVRSGGHSPNPGWSSVGSEGILLDLQRLDSVTLSGDGKVASLGPGGRWSNAMTVLNAQGVSIQGGRLGQVGVGGLLLGGGYFYTSGQYGLAVDNAKNFEVVLSNGTVVNASSDQNPKLFWALKGGGPNFGIVTRFDLYTIPVLEIWGKVQIYSTNMAFELLEAFDEWQQNGASDTKSSVAFEIGLDYITLGLIYSEPTNSPAVFAPFDALEPLQVVVPAINTTFSTVYSILSGSYPNVTARHDYRGASSRINTNFTKEMYSFWRVNALALRIETGASQTFALQHVGANLVQQGIDKGGNTLGIEAGNQQWWTTLIDWENEADDDLVRSVSIDFTERWEKRGRDLGVYLPFVYMNDASRDQNPLASYGSENLARLVEVSQEYDSKRVFQTLQNDGFLLSKVQRNA</sequence>
<organism evidence="7 8">
    <name type="scientific">Epicoccum nigrum</name>
    <name type="common">Soil fungus</name>
    <name type="synonym">Epicoccum purpurascens</name>
    <dbReference type="NCBI Taxonomy" id="105696"/>
    <lineage>
        <taxon>Eukaryota</taxon>
        <taxon>Fungi</taxon>
        <taxon>Dikarya</taxon>
        <taxon>Ascomycota</taxon>
        <taxon>Pezizomycotina</taxon>
        <taxon>Dothideomycetes</taxon>
        <taxon>Pleosporomycetidae</taxon>
        <taxon>Pleosporales</taxon>
        <taxon>Pleosporineae</taxon>
        <taxon>Didymellaceae</taxon>
        <taxon>Epicoccum</taxon>
    </lineage>
</organism>
<dbReference type="SUPFAM" id="SSF56176">
    <property type="entry name" value="FAD-binding/transporter-associated domain-like"/>
    <property type="match status" value="1"/>
</dbReference>
<dbReference type="EMBL" id="KZ107856">
    <property type="protein sequence ID" value="OSS44817.1"/>
    <property type="molecule type" value="Genomic_DNA"/>
</dbReference>
<dbReference type="Proteomes" id="UP000193240">
    <property type="component" value="Unassembled WGS sequence"/>
</dbReference>